<dbReference type="EMBL" id="CP015878">
    <property type="protein sequence ID" value="ANI14106.1"/>
    <property type="molecule type" value="Genomic_DNA"/>
</dbReference>
<organism evidence="2 3">
    <name type="scientific">Pseudomonas citronellolis</name>
    <dbReference type="NCBI Taxonomy" id="53408"/>
    <lineage>
        <taxon>Bacteria</taxon>
        <taxon>Pseudomonadati</taxon>
        <taxon>Pseudomonadota</taxon>
        <taxon>Gammaproteobacteria</taxon>
        <taxon>Pseudomonadales</taxon>
        <taxon>Pseudomonadaceae</taxon>
        <taxon>Pseudomonas</taxon>
    </lineage>
</organism>
<evidence type="ECO:0000313" key="3">
    <source>
        <dbReference type="Proteomes" id="UP000077748"/>
    </source>
</evidence>
<dbReference type="Proteomes" id="UP000077748">
    <property type="component" value="Chromosome"/>
</dbReference>
<keyword evidence="2" id="KW-0282">Flagellum</keyword>
<dbReference type="InterPro" id="IPR021136">
    <property type="entry name" value="Flagellar_hook_control-like_C"/>
</dbReference>
<accession>A0A1A9K8K2</accession>
<dbReference type="InterPro" id="IPR038610">
    <property type="entry name" value="FliK-like_C_sf"/>
</dbReference>
<dbReference type="RefSeq" id="WP_064582459.1">
    <property type="nucleotide sequence ID" value="NZ_CP015878.1"/>
</dbReference>
<evidence type="ECO:0000313" key="2">
    <source>
        <dbReference type="EMBL" id="ANI14106.1"/>
    </source>
</evidence>
<gene>
    <name evidence="2" type="ORF">A9C11_09010</name>
</gene>
<name>A0A1A9K8K2_9PSED</name>
<sequence length="526" mass="55966">MPSEIGASRPLPMATASRSVQNAAQLSLTLARSLGDLLPPGQSAQAEVLGVKQAAYNFQLLLRLTLAGGQQTLVTAESPQALPQGSTLNISALSATSLAATLLSSAQQALGDLPPLDSLDLEQLPVGSLLQGKVLSSTPQGGTPAQPASYRVLLSLLGGPLAGRLLDIDSARPLKAGSLLSAQVQGSRALLFLPLAGRLDRLELTSQLGTQQARQASTEGLLDNLLALKAGNRLPETLRGAVERLLAGLPDVRQLSDAKGLAQALQQSGGFLEARLLQGLPPLPGDFKANLLRLLGQLLPAEQGSATPGLLANLANNAAANLASSLPAFVRNALGALNQNGSPRLQQADFPLPSRMLQKLEDEDDLESLLKLAAAAVARLQTHQLSSLVQSEPLRGGGQLHTWQMEVPMRTEDSLVPLQVRIRHEDRRESNDPEQPRESLWRIDLAFDLDPLGPLQVQATLAPLGLSSQFWAERESTASLMESELGYLRQRLQDAGFTVRELCCNKGRAPQGARTALEQRWVDEKA</sequence>
<dbReference type="Pfam" id="PF02120">
    <property type="entry name" value="Flg_hook"/>
    <property type="match status" value="1"/>
</dbReference>
<evidence type="ECO:0000259" key="1">
    <source>
        <dbReference type="Pfam" id="PF02120"/>
    </source>
</evidence>
<dbReference type="Gene3D" id="3.30.750.140">
    <property type="match status" value="1"/>
</dbReference>
<feature type="domain" description="Flagellar hook-length control protein-like C-terminal" evidence="1">
    <location>
        <begin position="435"/>
        <end position="512"/>
    </location>
</feature>
<proteinExistence type="predicted"/>
<reference evidence="2 3" key="1">
    <citation type="submission" date="2016-05" db="EMBL/GenBank/DDBJ databases">
        <title>Genome Sequence of Pseudomonas citronellolis Strain SJTE-3, an Estrogens and Persistent Organic Pollutants degradation strain.</title>
        <authorList>
            <person name="Liang R."/>
        </authorList>
    </citation>
    <scope>NUCLEOTIDE SEQUENCE [LARGE SCALE GENOMIC DNA]</scope>
    <source>
        <strain evidence="2 3">SJTE-3</strain>
    </source>
</reference>
<keyword evidence="2" id="KW-0966">Cell projection</keyword>
<dbReference type="AlphaFoldDB" id="A0A1A9K8K2"/>
<keyword evidence="2" id="KW-0969">Cilium</keyword>
<protein>
    <submittedName>
        <fullName evidence="2">Flagellar hook-length control protein FliK</fullName>
    </submittedName>
</protein>